<evidence type="ECO:0000313" key="1">
    <source>
        <dbReference type="Proteomes" id="UP000038045"/>
    </source>
</evidence>
<name>A0A0N4ZZ37_PARTI</name>
<reference evidence="2" key="1">
    <citation type="submission" date="2017-02" db="UniProtKB">
        <authorList>
            <consortium name="WormBaseParasite"/>
        </authorList>
    </citation>
    <scope>IDENTIFICATION</scope>
</reference>
<proteinExistence type="predicted"/>
<keyword evidence="1" id="KW-1185">Reference proteome</keyword>
<organism evidence="1 2">
    <name type="scientific">Parastrongyloides trichosuri</name>
    <name type="common">Possum-specific nematode worm</name>
    <dbReference type="NCBI Taxonomy" id="131310"/>
    <lineage>
        <taxon>Eukaryota</taxon>
        <taxon>Metazoa</taxon>
        <taxon>Ecdysozoa</taxon>
        <taxon>Nematoda</taxon>
        <taxon>Chromadorea</taxon>
        <taxon>Rhabditida</taxon>
        <taxon>Tylenchina</taxon>
        <taxon>Panagrolaimomorpha</taxon>
        <taxon>Strongyloidoidea</taxon>
        <taxon>Strongyloididae</taxon>
        <taxon>Parastrongyloides</taxon>
    </lineage>
</organism>
<dbReference type="Proteomes" id="UP000038045">
    <property type="component" value="Unplaced"/>
</dbReference>
<sequence>MRVTCRWCKINNCKRFRCHKYERMNLLTNIVTEELPRTFRIPETLDIDEDDGAGTSNCSEIHVTSTRVYETKEISLYHQTPLRRPKIYKNFHNKEQIFIKNLRDGKNPGWLKRASLSTIRKTNNRGRNICVTLQKNCIENIFEFVRSETVLYDNNHSLYDIEEEFEMDGEENIKHHNDTKTQSPRIVELDDYGNEIVSDPDPLTTNIINNFSRVSLNDEKHLLWRNNHQNDCSNIVNEYENQLEFRENMLIYNLESLHIPEKKNGFLSNDKDIFESSIDAVSEELIKRLDMSQ</sequence>
<evidence type="ECO:0000313" key="2">
    <source>
        <dbReference type="WBParaSite" id="PTRK_0001405200.1"/>
    </source>
</evidence>
<protein>
    <submittedName>
        <fullName evidence="2">Uncharacterized protein</fullName>
    </submittedName>
</protein>
<accession>A0A0N4ZZ37</accession>
<dbReference type="AlphaFoldDB" id="A0A0N4ZZ37"/>
<dbReference type="WBParaSite" id="PTRK_0001405200.1">
    <property type="protein sequence ID" value="PTRK_0001405200.1"/>
    <property type="gene ID" value="PTRK_0001405200"/>
</dbReference>